<dbReference type="GO" id="GO:0019171">
    <property type="term" value="F:(3R)-hydroxyacyl-[acyl-carrier-protein] dehydratase activity"/>
    <property type="evidence" value="ECO:0007669"/>
    <property type="project" value="UniProtKB-EC"/>
</dbReference>
<proteinExistence type="predicted"/>
<dbReference type="PIRSF" id="PIRSF020565">
    <property type="entry name" value="3Ho_Ac_ACP_DH_prd"/>
    <property type="match status" value="1"/>
</dbReference>
<gene>
    <name evidence="1" type="ORF">STPYR_12168</name>
</gene>
<dbReference type="Pfam" id="PF22817">
    <property type="entry name" value="ApeP-like"/>
    <property type="match status" value="1"/>
</dbReference>
<dbReference type="EC" id="4.2.1.59" evidence="1"/>
<organism evidence="1">
    <name type="scientific">uncultured Stenotrophomonas sp</name>
    <dbReference type="NCBI Taxonomy" id="165438"/>
    <lineage>
        <taxon>Bacteria</taxon>
        <taxon>Pseudomonadati</taxon>
        <taxon>Pseudomonadota</taxon>
        <taxon>Gammaproteobacteria</taxon>
        <taxon>Lysobacterales</taxon>
        <taxon>Lysobacteraceae</taxon>
        <taxon>Stenotrophomonas</taxon>
        <taxon>environmental samples</taxon>
    </lineage>
</organism>
<reference evidence="1" key="1">
    <citation type="submission" date="2016-03" db="EMBL/GenBank/DDBJ databases">
        <authorList>
            <person name="Ploux O."/>
        </authorList>
    </citation>
    <scope>NUCLEOTIDE SEQUENCE</scope>
    <source>
        <strain evidence="1">UC10</strain>
    </source>
</reference>
<evidence type="ECO:0000313" key="1">
    <source>
        <dbReference type="EMBL" id="SBV37238.1"/>
    </source>
</evidence>
<dbReference type="Gene3D" id="3.10.129.10">
    <property type="entry name" value="Hotdog Thioesterase"/>
    <property type="match status" value="1"/>
</dbReference>
<name>A0A1Y5Q4J6_9GAMM</name>
<dbReference type="AlphaFoldDB" id="A0A1Y5Q4J6"/>
<accession>A0A1Y5Q4J6</accession>
<keyword evidence="1" id="KW-0456">Lyase</keyword>
<dbReference type="InterPro" id="IPR016776">
    <property type="entry name" value="ApeP-like_dehydratase"/>
</dbReference>
<sequence length="153" mass="16725">MKDMHHYDIDAVVPHRAPMRLIDRLLDWDEDSVAVEVVVPADGLFSEADGVPAWVGVEYMAQAIAAWAGCRARQAGQAPSLGFLLGTRRYVAERPYFRSGARLRVEARCELLGENGLGMFACRIMEGEDVVAVANVSVFEPGDALAYLESGQV</sequence>
<dbReference type="SUPFAM" id="SSF54637">
    <property type="entry name" value="Thioesterase/thiol ester dehydrase-isomerase"/>
    <property type="match status" value="1"/>
</dbReference>
<dbReference type="InterPro" id="IPR029069">
    <property type="entry name" value="HotDog_dom_sf"/>
</dbReference>
<dbReference type="EMBL" id="FLTS01000001">
    <property type="protein sequence ID" value="SBV37238.1"/>
    <property type="molecule type" value="Genomic_DNA"/>
</dbReference>
<protein>
    <submittedName>
        <fullName evidence="1">3-hydroxydecanoyl-(ACP) dehydratase</fullName>
        <ecNumber evidence="1">4.2.1.59</ecNumber>
    </submittedName>
</protein>